<evidence type="ECO:0000313" key="1">
    <source>
        <dbReference type="EMBL" id="CAH1988058.1"/>
    </source>
</evidence>
<evidence type="ECO:0000313" key="2">
    <source>
        <dbReference type="Proteomes" id="UP001152888"/>
    </source>
</evidence>
<dbReference type="EMBL" id="CAKOFQ010007036">
    <property type="protein sequence ID" value="CAH1988058.1"/>
    <property type="molecule type" value="Genomic_DNA"/>
</dbReference>
<comment type="caution">
    <text evidence="1">The sequence shown here is derived from an EMBL/GenBank/DDBJ whole genome shotgun (WGS) entry which is preliminary data.</text>
</comment>
<sequence>MRYRLVFELLLCRRYTRMNCGYVLTNASQGSVLTLVCTTGIP</sequence>
<dbReference type="Proteomes" id="UP001152888">
    <property type="component" value="Unassembled WGS sequence"/>
</dbReference>
<name>A0A9P0PJF2_ACAOB</name>
<organism evidence="1 2">
    <name type="scientific">Acanthoscelides obtectus</name>
    <name type="common">Bean weevil</name>
    <name type="synonym">Bruchus obtectus</name>
    <dbReference type="NCBI Taxonomy" id="200917"/>
    <lineage>
        <taxon>Eukaryota</taxon>
        <taxon>Metazoa</taxon>
        <taxon>Ecdysozoa</taxon>
        <taxon>Arthropoda</taxon>
        <taxon>Hexapoda</taxon>
        <taxon>Insecta</taxon>
        <taxon>Pterygota</taxon>
        <taxon>Neoptera</taxon>
        <taxon>Endopterygota</taxon>
        <taxon>Coleoptera</taxon>
        <taxon>Polyphaga</taxon>
        <taxon>Cucujiformia</taxon>
        <taxon>Chrysomeloidea</taxon>
        <taxon>Chrysomelidae</taxon>
        <taxon>Bruchinae</taxon>
        <taxon>Bruchini</taxon>
        <taxon>Acanthoscelides</taxon>
    </lineage>
</organism>
<gene>
    <name evidence="1" type="ORF">ACAOBT_LOCUS18259</name>
</gene>
<accession>A0A9P0PJF2</accession>
<reference evidence="1" key="1">
    <citation type="submission" date="2022-03" db="EMBL/GenBank/DDBJ databases">
        <authorList>
            <person name="Sayadi A."/>
        </authorList>
    </citation>
    <scope>NUCLEOTIDE SEQUENCE</scope>
</reference>
<keyword evidence="2" id="KW-1185">Reference proteome</keyword>
<protein>
    <submittedName>
        <fullName evidence="1">Uncharacterized protein</fullName>
    </submittedName>
</protein>
<proteinExistence type="predicted"/>
<dbReference type="AlphaFoldDB" id="A0A9P0PJF2"/>